<dbReference type="EMBL" id="KZ293437">
    <property type="protein sequence ID" value="PBK67311.1"/>
    <property type="molecule type" value="Genomic_DNA"/>
</dbReference>
<gene>
    <name evidence="1" type="ORF">ARMSODRAFT_1005599</name>
</gene>
<evidence type="ECO:0000313" key="1">
    <source>
        <dbReference type="EMBL" id="PBK67311.1"/>
    </source>
</evidence>
<accession>A0A2H3B8V0</accession>
<dbReference type="AlphaFoldDB" id="A0A2H3B8V0"/>
<keyword evidence="2" id="KW-1185">Reference proteome</keyword>
<sequence length="607" mass="68171">MSISQRDAPLKETVTVKRSWPTWETSPRQGKDAIITEISNLFWVSASEAISCLISDTIDVAKRAGIDITALSKKSISKLSNSSQPFSPTDEERAFTHVARCLLQAAGFFDLNVLLEDRGLGERIGTPIEALDWIFSRDVLRFTTRGLLHWGNAHGSIAWGPLKFETGIKTEDNLISGVLITARYNPAGKRAALRLVPVDGDPNPLRMDATDLERIPVDTESRIRAFPVFAMVKEVIDMLFVQVNKKDHYTEAVLDTFVGQTLKYHHDKFVKRLRPTGLEKSRTACASQVVETWKDHQKSKAFEKLVNDEVGAFVDLIWAKPDTVRWRAMIQNCQHFCTDVLQSKCFLRVDGHDRDGPLTAVPGGPEGLKTYQSSLPSVSKVFTLVDDTTPKITPAFADYFSSVQRSKEGVTMIFFKEDEIKGTLQSQPGRSSLLDLRMFGIPVLPNTVEYSKVNERLGVRPNEPNDAWFALSAASLYFVATSDPLSQITKRLEEISRPRGLGMLSLGIFEWLEKAADPRLINSIMFSAMKGLTEAERTAIKDDQKYVEMVQKATEKLQKAKVSKKTKKIEKAEQQWLAIKACRDFLVDVPKVRARQRGSWDFLSALK</sequence>
<name>A0A2H3B8V0_9AGAR</name>
<dbReference type="Proteomes" id="UP000218334">
    <property type="component" value="Unassembled WGS sequence"/>
</dbReference>
<evidence type="ECO:0000313" key="2">
    <source>
        <dbReference type="Proteomes" id="UP000218334"/>
    </source>
</evidence>
<proteinExistence type="predicted"/>
<protein>
    <submittedName>
        <fullName evidence="1">Uncharacterized protein</fullName>
    </submittedName>
</protein>
<reference evidence="2" key="1">
    <citation type="journal article" date="2017" name="Nat. Ecol. Evol.">
        <title>Genome expansion and lineage-specific genetic innovations in the forest pathogenic fungi Armillaria.</title>
        <authorList>
            <person name="Sipos G."/>
            <person name="Prasanna A.N."/>
            <person name="Walter M.C."/>
            <person name="O'Connor E."/>
            <person name="Balint B."/>
            <person name="Krizsan K."/>
            <person name="Kiss B."/>
            <person name="Hess J."/>
            <person name="Varga T."/>
            <person name="Slot J."/>
            <person name="Riley R."/>
            <person name="Boka B."/>
            <person name="Rigling D."/>
            <person name="Barry K."/>
            <person name="Lee J."/>
            <person name="Mihaltcheva S."/>
            <person name="LaButti K."/>
            <person name="Lipzen A."/>
            <person name="Waldron R."/>
            <person name="Moloney N.M."/>
            <person name="Sperisen C."/>
            <person name="Kredics L."/>
            <person name="Vagvoelgyi C."/>
            <person name="Patrignani A."/>
            <person name="Fitzpatrick D."/>
            <person name="Nagy I."/>
            <person name="Doyle S."/>
            <person name="Anderson J.B."/>
            <person name="Grigoriev I.V."/>
            <person name="Gueldener U."/>
            <person name="Muensterkoetter M."/>
            <person name="Nagy L.G."/>
        </authorList>
    </citation>
    <scope>NUCLEOTIDE SEQUENCE [LARGE SCALE GENOMIC DNA]</scope>
    <source>
        <strain evidence="2">28-4</strain>
    </source>
</reference>
<organism evidence="1 2">
    <name type="scientific">Armillaria solidipes</name>
    <dbReference type="NCBI Taxonomy" id="1076256"/>
    <lineage>
        <taxon>Eukaryota</taxon>
        <taxon>Fungi</taxon>
        <taxon>Dikarya</taxon>
        <taxon>Basidiomycota</taxon>
        <taxon>Agaricomycotina</taxon>
        <taxon>Agaricomycetes</taxon>
        <taxon>Agaricomycetidae</taxon>
        <taxon>Agaricales</taxon>
        <taxon>Marasmiineae</taxon>
        <taxon>Physalacriaceae</taxon>
        <taxon>Armillaria</taxon>
    </lineage>
</organism>